<feature type="compositionally biased region" description="Acidic residues" evidence="1">
    <location>
        <begin position="54"/>
        <end position="65"/>
    </location>
</feature>
<dbReference type="EMBL" id="VDMN01000003">
    <property type="protein sequence ID" value="TNM62685.1"/>
    <property type="molecule type" value="Genomic_DNA"/>
</dbReference>
<evidence type="ECO:0000313" key="2">
    <source>
        <dbReference type="EMBL" id="TNM62685.1"/>
    </source>
</evidence>
<dbReference type="RefSeq" id="WP_139677180.1">
    <property type="nucleotide sequence ID" value="NZ_VDMN01000003.1"/>
</dbReference>
<accession>A0A5C4XGN2</accession>
<keyword evidence="3" id="KW-1185">Reference proteome</keyword>
<reference evidence="2 3" key="1">
    <citation type="submission" date="2019-06" db="EMBL/GenBank/DDBJ databases">
        <title>The draft genome of Rhizobium smilacinae PTYR-5.</title>
        <authorList>
            <person name="Liu L."/>
            <person name="Li L."/>
            <person name="Zhang X."/>
        </authorList>
    </citation>
    <scope>NUCLEOTIDE SEQUENCE [LARGE SCALE GENOMIC DNA]</scope>
    <source>
        <strain evidence="2 3">PTYR-5</strain>
    </source>
</reference>
<organism evidence="2 3">
    <name type="scientific">Aliirhizobium smilacinae</name>
    <dbReference type="NCBI Taxonomy" id="1395944"/>
    <lineage>
        <taxon>Bacteria</taxon>
        <taxon>Pseudomonadati</taxon>
        <taxon>Pseudomonadota</taxon>
        <taxon>Alphaproteobacteria</taxon>
        <taxon>Hyphomicrobiales</taxon>
        <taxon>Rhizobiaceae</taxon>
        <taxon>Aliirhizobium</taxon>
    </lineage>
</organism>
<feature type="region of interest" description="Disordered" evidence="1">
    <location>
        <begin position="1"/>
        <end position="23"/>
    </location>
</feature>
<dbReference type="OrthoDB" id="8305160at2"/>
<dbReference type="AlphaFoldDB" id="A0A5C4XGN2"/>
<dbReference type="Proteomes" id="UP000311605">
    <property type="component" value="Unassembled WGS sequence"/>
</dbReference>
<protein>
    <submittedName>
        <fullName evidence="2">Uncharacterized protein</fullName>
    </submittedName>
</protein>
<sequence>MVDPVARISATSASAATMTESSLSIAEPDNAWADARQSHINADLAALKKKRDEGDEGGNEDVPDTLDDRHPHKRQDAVAAVDTDEEQPEDRRLSGESERIGTRNFDDDTPFGLRVIII</sequence>
<feature type="region of interest" description="Disordered" evidence="1">
    <location>
        <begin position="44"/>
        <end position="106"/>
    </location>
</feature>
<evidence type="ECO:0000256" key="1">
    <source>
        <dbReference type="SAM" id="MobiDB-lite"/>
    </source>
</evidence>
<name>A0A5C4XGN2_9HYPH</name>
<feature type="compositionally biased region" description="Low complexity" evidence="1">
    <location>
        <begin position="9"/>
        <end position="23"/>
    </location>
</feature>
<feature type="compositionally biased region" description="Basic and acidic residues" evidence="1">
    <location>
        <begin position="66"/>
        <end position="76"/>
    </location>
</feature>
<gene>
    <name evidence="2" type="ORF">FHP24_15755</name>
</gene>
<comment type="caution">
    <text evidence="2">The sequence shown here is derived from an EMBL/GenBank/DDBJ whole genome shotgun (WGS) entry which is preliminary data.</text>
</comment>
<proteinExistence type="predicted"/>
<evidence type="ECO:0000313" key="3">
    <source>
        <dbReference type="Proteomes" id="UP000311605"/>
    </source>
</evidence>
<feature type="compositionally biased region" description="Basic and acidic residues" evidence="1">
    <location>
        <begin position="89"/>
        <end position="106"/>
    </location>
</feature>